<accession>T0I1B8</accession>
<dbReference type="CDD" id="cd04301">
    <property type="entry name" value="NAT_SF"/>
    <property type="match status" value="1"/>
</dbReference>
<dbReference type="AlphaFoldDB" id="T0I1B8"/>
<feature type="region of interest" description="Disordered" evidence="1">
    <location>
        <begin position="378"/>
        <end position="422"/>
    </location>
</feature>
<dbReference type="eggNOG" id="COG2153">
    <property type="taxonomic scope" value="Bacteria"/>
</dbReference>
<evidence type="ECO:0000313" key="4">
    <source>
        <dbReference type="Proteomes" id="UP000015531"/>
    </source>
</evidence>
<dbReference type="Pfam" id="PF00583">
    <property type="entry name" value="Acetyltransf_1"/>
    <property type="match status" value="1"/>
</dbReference>
<dbReference type="SUPFAM" id="SSF55729">
    <property type="entry name" value="Acyl-CoA N-acyltransferases (Nat)"/>
    <property type="match status" value="1"/>
</dbReference>
<evidence type="ECO:0000259" key="2">
    <source>
        <dbReference type="PROSITE" id="PS51186"/>
    </source>
</evidence>
<organism evidence="3 4">
    <name type="scientific">Sphingobium lactosutens DS20</name>
    <dbReference type="NCBI Taxonomy" id="1331060"/>
    <lineage>
        <taxon>Bacteria</taxon>
        <taxon>Pseudomonadati</taxon>
        <taxon>Pseudomonadota</taxon>
        <taxon>Alphaproteobacteria</taxon>
        <taxon>Sphingomonadales</taxon>
        <taxon>Sphingomonadaceae</taxon>
        <taxon>Sphingobium</taxon>
    </lineage>
</organism>
<evidence type="ECO:0000256" key="1">
    <source>
        <dbReference type="SAM" id="MobiDB-lite"/>
    </source>
</evidence>
<dbReference type="InterPro" id="IPR000182">
    <property type="entry name" value="GNAT_dom"/>
</dbReference>
<feature type="compositionally biased region" description="Polar residues" evidence="1">
    <location>
        <begin position="413"/>
        <end position="422"/>
    </location>
</feature>
<proteinExistence type="predicted"/>
<name>T0I1B8_9SPHN</name>
<feature type="compositionally biased region" description="Basic and acidic residues" evidence="1">
    <location>
        <begin position="378"/>
        <end position="391"/>
    </location>
</feature>
<evidence type="ECO:0000313" key="3">
    <source>
        <dbReference type="EMBL" id="EQB19102.1"/>
    </source>
</evidence>
<dbReference type="InterPro" id="IPR016181">
    <property type="entry name" value="Acyl_CoA_acyltransferase"/>
</dbReference>
<protein>
    <recommendedName>
        <fullName evidence="2">N-acetyltransferase domain-containing protein</fullName>
    </recommendedName>
</protein>
<dbReference type="PROSITE" id="PS51186">
    <property type="entry name" value="GNAT"/>
    <property type="match status" value="1"/>
</dbReference>
<comment type="caution">
    <text evidence="3">The sequence shown here is derived from an EMBL/GenBank/DDBJ whole genome shotgun (WGS) entry which is preliminary data.</text>
</comment>
<dbReference type="GO" id="GO:0016747">
    <property type="term" value="F:acyltransferase activity, transferring groups other than amino-acyl groups"/>
    <property type="evidence" value="ECO:0007669"/>
    <property type="project" value="InterPro"/>
</dbReference>
<gene>
    <name evidence="3" type="ORF">RLDS_00595</name>
</gene>
<dbReference type="EMBL" id="ATDP01000034">
    <property type="protein sequence ID" value="EQB19102.1"/>
    <property type="molecule type" value="Genomic_DNA"/>
</dbReference>
<dbReference type="Gene3D" id="3.40.630.30">
    <property type="match status" value="1"/>
</dbReference>
<sequence length="422" mass="46436">MYHETIGVEAVEGYGPMAFTARTMKAVAGTGELPTSRAAGLEEALRALAIAREHVDGLVPDEIVARALAHNREIIQFVEAPGARPDCQAFLAFLPLTAQGAKALVEGRFNASDPDLSLVCRPGEQPSAIYIWLIFAPHALVPVLCALAPLLGRLAPQGCPLFTRAATGHTTRLFPRMGFAPARSYYEAAGADLLVLPPRSGCPAFEVAPADKAPGQIAVRVARTMEDMMKCFSVRAATYMSEQECPFDEEFDGNDFCATHFIGEIDGEPAGCLRVRYFADFVKLERLAVRQEFRTSRLSFRLVRDAVTYCRRKGYSRAYGHSRSDLTRFWGLFGFKAIPGRPSFVFSDVEYVELEAALAPQDARLDIGEDPYVLIRPEGEWDRPGPLDRSRCRAPSRQPGSRPNRRREESDHPQLQSGGATA</sequence>
<dbReference type="Proteomes" id="UP000015531">
    <property type="component" value="Unassembled WGS sequence"/>
</dbReference>
<feature type="domain" description="N-acetyltransferase" evidence="2">
    <location>
        <begin position="217"/>
        <end position="356"/>
    </location>
</feature>
<keyword evidence="4" id="KW-1185">Reference proteome</keyword>
<dbReference type="PATRIC" id="fig|1331060.3.peg.93"/>
<reference evidence="3 4" key="1">
    <citation type="journal article" date="2013" name="Genome Announc.">
        <title>Draft Genome Sequence of Sphingobium lactosutens Strain DS20T, Isolated from a Hexachlorocyclohexane Dumpsite.</title>
        <authorList>
            <person name="Kumar R."/>
            <person name="Dwivedi V."/>
            <person name="Negi V."/>
            <person name="Khurana J.P."/>
            <person name="Lal R."/>
        </authorList>
    </citation>
    <scope>NUCLEOTIDE SEQUENCE [LARGE SCALE GENOMIC DNA]</scope>
    <source>
        <strain evidence="3 4">DS20</strain>
    </source>
</reference>